<gene>
    <name evidence="1" type="ORF">M5K25_015334</name>
</gene>
<reference evidence="1 2" key="1">
    <citation type="journal article" date="2024" name="Plant Biotechnol. J.">
        <title>Dendrobium thyrsiflorum genome and its molecular insights into genes involved in important horticultural traits.</title>
        <authorList>
            <person name="Chen B."/>
            <person name="Wang J.Y."/>
            <person name="Zheng P.J."/>
            <person name="Li K.L."/>
            <person name="Liang Y.M."/>
            <person name="Chen X.F."/>
            <person name="Zhang C."/>
            <person name="Zhao X."/>
            <person name="He X."/>
            <person name="Zhang G.Q."/>
            <person name="Liu Z.J."/>
            <person name="Xu Q."/>
        </authorList>
    </citation>
    <scope>NUCLEOTIDE SEQUENCE [LARGE SCALE GENOMIC DNA]</scope>
    <source>
        <strain evidence="1">GZMU011</strain>
    </source>
</reference>
<evidence type="ECO:0000313" key="2">
    <source>
        <dbReference type="Proteomes" id="UP001552299"/>
    </source>
</evidence>
<evidence type="ECO:0000313" key="1">
    <source>
        <dbReference type="EMBL" id="KAL0914942.1"/>
    </source>
</evidence>
<comment type="caution">
    <text evidence="1">The sequence shown here is derived from an EMBL/GenBank/DDBJ whole genome shotgun (WGS) entry which is preliminary data.</text>
</comment>
<sequence>MRRRLMSSTTATGEGALFSKTSDVKENVGDLKAQNSIVAEQMHSFIESIANSKSFDQDINQSDPCMYNYYQTPSNIIFSSTQTGDAGSLAGAILFVPPVTGVDGPLNNSPELDVAQTGVGGSLAELLRPKVSFSLQNSVLHRAASKPLPFSTSTITNSGDIRKMSTQTTRFPILPSTAAPPRPFKLLSRRRTTSPSSLPTVSTLASTASTGPAETKRFCALTGNYIEGIEIPIVVLIVFPLDPRNPFFDILPESHQSKHVSLFQPPSEPGVIQNSLDGYPCLRIGIKKAGKQPTELGGNPFRASVLTAVDFTDDPAGPNVDLSPFVALPGENLRGNVSRSTAKRVKQAVGANLFGHGGEAEIRDLKITGIIEEEVLRLEITVEDAARVAEGDGEDKLVEEFSGLVFGEATTGDVGEEFASLGVLHDEVDIGAGGEDFEESNDIWVVEAAHNDDLALGVNGEAAADNLCLADDLNGYTVTLENMAGVIDFGEGSDAEEPANFVLSEEDLCRRRRRGDAGVLHVLGVDDSSSAPN</sequence>
<accession>A0ABD0UQ07</accession>
<dbReference type="AlphaFoldDB" id="A0ABD0UQ07"/>
<dbReference type="Proteomes" id="UP001552299">
    <property type="component" value="Unassembled WGS sequence"/>
</dbReference>
<protein>
    <submittedName>
        <fullName evidence="1">Uncharacterized protein</fullName>
    </submittedName>
</protein>
<dbReference type="EMBL" id="JANQDX010000012">
    <property type="protein sequence ID" value="KAL0914942.1"/>
    <property type="molecule type" value="Genomic_DNA"/>
</dbReference>
<proteinExistence type="predicted"/>
<organism evidence="1 2">
    <name type="scientific">Dendrobium thyrsiflorum</name>
    <name type="common">Pinecone-like raceme dendrobium</name>
    <name type="synonym">Orchid</name>
    <dbReference type="NCBI Taxonomy" id="117978"/>
    <lineage>
        <taxon>Eukaryota</taxon>
        <taxon>Viridiplantae</taxon>
        <taxon>Streptophyta</taxon>
        <taxon>Embryophyta</taxon>
        <taxon>Tracheophyta</taxon>
        <taxon>Spermatophyta</taxon>
        <taxon>Magnoliopsida</taxon>
        <taxon>Liliopsida</taxon>
        <taxon>Asparagales</taxon>
        <taxon>Orchidaceae</taxon>
        <taxon>Epidendroideae</taxon>
        <taxon>Malaxideae</taxon>
        <taxon>Dendrobiinae</taxon>
        <taxon>Dendrobium</taxon>
    </lineage>
</organism>
<name>A0ABD0UQ07_DENTH</name>
<keyword evidence="2" id="KW-1185">Reference proteome</keyword>